<dbReference type="EMBL" id="CAKMRJ010000001">
    <property type="protein sequence ID" value="CAH1414189.1"/>
    <property type="molecule type" value="Genomic_DNA"/>
</dbReference>
<reference evidence="1 2" key="1">
    <citation type="submission" date="2022-01" db="EMBL/GenBank/DDBJ databases">
        <authorList>
            <person name="Xiong W."/>
            <person name="Schranz E."/>
        </authorList>
    </citation>
    <scope>NUCLEOTIDE SEQUENCE [LARGE SCALE GENOMIC DNA]</scope>
</reference>
<dbReference type="PANTHER" id="PTHR31900">
    <property type="entry name" value="F-BOX/RNI SUPERFAMILY PROTEIN-RELATED"/>
    <property type="match status" value="1"/>
</dbReference>
<dbReference type="AlphaFoldDB" id="A0AAU9LF76"/>
<organism evidence="1 2">
    <name type="scientific">Lactuca virosa</name>
    <dbReference type="NCBI Taxonomy" id="75947"/>
    <lineage>
        <taxon>Eukaryota</taxon>
        <taxon>Viridiplantae</taxon>
        <taxon>Streptophyta</taxon>
        <taxon>Embryophyta</taxon>
        <taxon>Tracheophyta</taxon>
        <taxon>Spermatophyta</taxon>
        <taxon>Magnoliopsida</taxon>
        <taxon>eudicotyledons</taxon>
        <taxon>Gunneridae</taxon>
        <taxon>Pentapetalae</taxon>
        <taxon>asterids</taxon>
        <taxon>campanulids</taxon>
        <taxon>Asterales</taxon>
        <taxon>Asteraceae</taxon>
        <taxon>Cichorioideae</taxon>
        <taxon>Cichorieae</taxon>
        <taxon>Lactucinae</taxon>
        <taxon>Lactuca</taxon>
    </lineage>
</organism>
<accession>A0AAU9LF76</accession>
<dbReference type="InterPro" id="IPR050232">
    <property type="entry name" value="FBL13/AtMIF1-like"/>
</dbReference>
<dbReference type="Proteomes" id="UP001157418">
    <property type="component" value="Unassembled WGS sequence"/>
</dbReference>
<protein>
    <submittedName>
        <fullName evidence="1">Uncharacterized protein</fullName>
    </submittedName>
</protein>
<sequence length="264" mass="29965">MLFSHNVQQLTVSLQSSRYVFPTVLFSSQSLKDFKLISNTTKTPLDFPALTTLNLSCVTLWGDLFSKCINLKKLTLKYFVVDNVFDIITPRLCNLILKEGRCSKTINVIAPQLENLRIVNCSIGYLNVSPQLSSFCYTSSYLGCYVPLHFSNDQFHSLNKVSFCLRKYNPNKAYKEEDVRNTINMLQKLHSARYLTLSADTVEYISSFPDLFLHHSSPFSNLVCLTIDSSMRKDVAYKVKMSTEAKNFLLGNSPSATLIMKLSN</sequence>
<name>A0AAU9LF76_9ASTR</name>
<evidence type="ECO:0000313" key="1">
    <source>
        <dbReference type="EMBL" id="CAH1414189.1"/>
    </source>
</evidence>
<gene>
    <name evidence="1" type="ORF">LVIROSA_LOCUS2117</name>
</gene>
<comment type="caution">
    <text evidence="1">The sequence shown here is derived from an EMBL/GenBank/DDBJ whole genome shotgun (WGS) entry which is preliminary data.</text>
</comment>
<evidence type="ECO:0000313" key="2">
    <source>
        <dbReference type="Proteomes" id="UP001157418"/>
    </source>
</evidence>
<proteinExistence type="predicted"/>
<keyword evidence="2" id="KW-1185">Reference proteome</keyword>
<dbReference type="PANTHER" id="PTHR31900:SF32">
    <property type="entry name" value="F-BOX_RNI_FBD-LIKE DOMAIN PROTEIN"/>
    <property type="match status" value="1"/>
</dbReference>